<evidence type="ECO:0000256" key="6">
    <source>
        <dbReference type="ARBA" id="ARBA00022833"/>
    </source>
</evidence>
<dbReference type="PANTHER" id="PTHR12147:SF56">
    <property type="entry name" value="AMINOPEPTIDASE YDR415C-RELATED"/>
    <property type="match status" value="1"/>
</dbReference>
<proteinExistence type="predicted"/>
<dbReference type="Pfam" id="PF04389">
    <property type="entry name" value="Peptidase_M28"/>
    <property type="match status" value="1"/>
</dbReference>
<feature type="chain" id="PRO_5046559122" evidence="7">
    <location>
        <begin position="24"/>
        <end position="431"/>
    </location>
</feature>
<evidence type="ECO:0000256" key="5">
    <source>
        <dbReference type="ARBA" id="ARBA00022801"/>
    </source>
</evidence>
<keyword evidence="2" id="KW-0645">Protease</keyword>
<dbReference type="EMBL" id="JBHUOZ010000001">
    <property type="protein sequence ID" value="MFD2918073.1"/>
    <property type="molecule type" value="Genomic_DNA"/>
</dbReference>
<evidence type="ECO:0000313" key="10">
    <source>
        <dbReference type="Proteomes" id="UP001597511"/>
    </source>
</evidence>
<keyword evidence="3" id="KW-0479">Metal-binding</keyword>
<dbReference type="Proteomes" id="UP001597511">
    <property type="component" value="Unassembled WGS sequence"/>
</dbReference>
<reference evidence="10" key="1">
    <citation type="journal article" date="2019" name="Int. J. Syst. Evol. Microbiol.">
        <title>The Global Catalogue of Microorganisms (GCM) 10K type strain sequencing project: providing services to taxonomists for standard genome sequencing and annotation.</title>
        <authorList>
            <consortium name="The Broad Institute Genomics Platform"/>
            <consortium name="The Broad Institute Genome Sequencing Center for Infectious Disease"/>
            <person name="Wu L."/>
            <person name="Ma J."/>
        </authorList>
    </citation>
    <scope>NUCLEOTIDE SEQUENCE [LARGE SCALE GENOMIC DNA]</scope>
    <source>
        <strain evidence="10">KCTC 23299</strain>
    </source>
</reference>
<gene>
    <name evidence="9" type="ORF">ACFS6H_00040</name>
</gene>
<keyword evidence="6" id="KW-0862">Zinc</keyword>
<evidence type="ECO:0000256" key="3">
    <source>
        <dbReference type="ARBA" id="ARBA00022723"/>
    </source>
</evidence>
<dbReference type="InterPro" id="IPR007484">
    <property type="entry name" value="Peptidase_M28"/>
</dbReference>
<dbReference type="InterPro" id="IPR045175">
    <property type="entry name" value="M28_fam"/>
</dbReference>
<dbReference type="RefSeq" id="WP_386093537.1">
    <property type="nucleotide sequence ID" value="NZ_JBHUOZ010000001.1"/>
</dbReference>
<comment type="caution">
    <text evidence="9">The sequence shown here is derived from an EMBL/GenBank/DDBJ whole genome shotgun (WGS) entry which is preliminary data.</text>
</comment>
<dbReference type="PANTHER" id="PTHR12147">
    <property type="entry name" value="METALLOPEPTIDASE M28 FAMILY MEMBER"/>
    <property type="match status" value="1"/>
</dbReference>
<keyword evidence="10" id="KW-1185">Reference proteome</keyword>
<evidence type="ECO:0000256" key="1">
    <source>
        <dbReference type="ARBA" id="ARBA00022438"/>
    </source>
</evidence>
<keyword evidence="4 7" id="KW-0732">Signal</keyword>
<evidence type="ECO:0000256" key="7">
    <source>
        <dbReference type="SAM" id="SignalP"/>
    </source>
</evidence>
<evidence type="ECO:0000256" key="2">
    <source>
        <dbReference type="ARBA" id="ARBA00022670"/>
    </source>
</evidence>
<accession>A0ABW5ZYG8</accession>
<name>A0ABW5ZYG8_9BACT</name>
<sequence>MQLQNIKLWIMAALVTVSPFIHAQSPDTSISLQETRHILSYLAADELKGRGNGRPELLTAARYIGSYFKEIGLSAYGNEASVYIPFQPFGGSNLALRDILMYNGRVVPASEYAFFNVIPGWYPVKELADFTVIQHEGAFTPGILETYKNTEKPLIIWTDQLTPDKKKLPKQFDIPKEGLRNNIILVYATAAPTSIKLTANAKVYSMLQYNVVGMLKGSTRPDEFIILSAHYDHEGVYKTRRKRDSIMNGANDNASGTTALLQLAKHFAQQQNNERTILFCAFSGEELGLLGSEDFSRQVDAEKVIALFNLEMLGVPQLGKQKVFITGQEYSSLPAILSAALKENGLTVIAEPDIEKRLFQRSDNFPFAQKGIPAHTIMASDDDDKCYHEPCDDIKRIDFDNLNHIIKALSKAIQPFTTANADPGRITRPVE</sequence>
<evidence type="ECO:0000313" key="9">
    <source>
        <dbReference type="EMBL" id="MFD2918073.1"/>
    </source>
</evidence>
<protein>
    <submittedName>
        <fullName evidence="9">M28 family peptidase</fullName>
    </submittedName>
</protein>
<evidence type="ECO:0000256" key="4">
    <source>
        <dbReference type="ARBA" id="ARBA00022729"/>
    </source>
</evidence>
<evidence type="ECO:0000259" key="8">
    <source>
        <dbReference type="Pfam" id="PF04389"/>
    </source>
</evidence>
<feature type="domain" description="Peptidase M28" evidence="8">
    <location>
        <begin position="210"/>
        <end position="411"/>
    </location>
</feature>
<keyword evidence="5" id="KW-0378">Hydrolase</keyword>
<dbReference type="SUPFAM" id="SSF53187">
    <property type="entry name" value="Zn-dependent exopeptidases"/>
    <property type="match status" value="1"/>
</dbReference>
<organism evidence="9 10">
    <name type="scientific">Terrimonas rubra</name>
    <dbReference type="NCBI Taxonomy" id="1035890"/>
    <lineage>
        <taxon>Bacteria</taxon>
        <taxon>Pseudomonadati</taxon>
        <taxon>Bacteroidota</taxon>
        <taxon>Chitinophagia</taxon>
        <taxon>Chitinophagales</taxon>
        <taxon>Chitinophagaceae</taxon>
        <taxon>Terrimonas</taxon>
    </lineage>
</organism>
<feature type="signal peptide" evidence="7">
    <location>
        <begin position="1"/>
        <end position="23"/>
    </location>
</feature>
<dbReference type="Gene3D" id="3.40.630.10">
    <property type="entry name" value="Zn peptidases"/>
    <property type="match status" value="1"/>
</dbReference>
<keyword evidence="1" id="KW-0031">Aminopeptidase</keyword>